<dbReference type="AlphaFoldDB" id="A0A0I9YG41"/>
<name>A0A0I9YG41_FUSFU</name>
<gene>
    <name evidence="1" type="ORF">C2S_1388</name>
</gene>
<dbReference type="EMBL" id="CABFJX010000334">
    <property type="protein sequence ID" value="VTT71692.1"/>
    <property type="molecule type" value="Genomic_DNA"/>
</dbReference>
<protein>
    <submittedName>
        <fullName evidence="1">Uncharacterized protein</fullName>
    </submittedName>
</protein>
<reference evidence="1" key="1">
    <citation type="submission" date="2019-05" db="EMBL/GenBank/DDBJ databases">
        <authorList>
            <person name="Piombo E."/>
        </authorList>
    </citation>
    <scope>NUCLEOTIDE SEQUENCE</scope>
    <source>
        <strain evidence="1">C2S</strain>
    </source>
</reference>
<dbReference type="Proteomes" id="UP000760494">
    <property type="component" value="Unassembled WGS sequence"/>
</dbReference>
<comment type="caution">
    <text evidence="1">The sequence shown here is derived from an EMBL/GenBank/DDBJ whole genome shotgun (WGS) entry which is preliminary data.</text>
</comment>
<organism evidence="1 2">
    <name type="scientific">Fusarium fujikuroi</name>
    <name type="common">Bakanae and foot rot disease fungus</name>
    <name type="synonym">Gibberella fujikuroi</name>
    <dbReference type="NCBI Taxonomy" id="5127"/>
    <lineage>
        <taxon>Eukaryota</taxon>
        <taxon>Fungi</taxon>
        <taxon>Dikarya</taxon>
        <taxon>Ascomycota</taxon>
        <taxon>Pezizomycotina</taxon>
        <taxon>Sordariomycetes</taxon>
        <taxon>Hypocreomycetidae</taxon>
        <taxon>Hypocreales</taxon>
        <taxon>Nectriaceae</taxon>
        <taxon>Fusarium</taxon>
        <taxon>Fusarium fujikuroi species complex</taxon>
    </lineage>
</organism>
<proteinExistence type="predicted"/>
<accession>A0A0I9YG41</accession>
<sequence>MFLRDIWSSPMVIDSRSAMQVISLLGMKLAVAESRVCLIRCKSPKELGQEDKSPLLSLLQQQLVSLRYFKRGGRCNGCGMGCALEALQAFLSYSLESASTEGGGHQLAADAELNDSAAESAALLALDVLSSTHNYMNIEFRSLRTLGSWRGTYSLG</sequence>
<evidence type="ECO:0000313" key="1">
    <source>
        <dbReference type="EMBL" id="VTT71692.1"/>
    </source>
</evidence>
<evidence type="ECO:0000313" key="2">
    <source>
        <dbReference type="Proteomes" id="UP000760494"/>
    </source>
</evidence>